<evidence type="ECO:0000313" key="3">
    <source>
        <dbReference type="Proteomes" id="UP000198211"/>
    </source>
</evidence>
<accession>A0A225VY70</accession>
<dbReference type="OrthoDB" id="114768at2759"/>
<dbReference type="Proteomes" id="UP000198211">
    <property type="component" value="Unassembled WGS sequence"/>
</dbReference>
<feature type="compositionally biased region" description="Polar residues" evidence="1">
    <location>
        <begin position="11"/>
        <end position="21"/>
    </location>
</feature>
<evidence type="ECO:0008006" key="4">
    <source>
        <dbReference type="Google" id="ProtNLM"/>
    </source>
</evidence>
<protein>
    <recommendedName>
        <fullName evidence="4">M96 mating-specific protein</fullName>
    </recommendedName>
</protein>
<proteinExistence type="predicted"/>
<dbReference type="AlphaFoldDB" id="A0A225VY70"/>
<name>A0A225VY70_9STRA</name>
<sequence>MEALDHMQPVASHSPTQTQPLHPSKNVPRQRKRSNRATPSWIKRRDELQSLRQQTQEMETRVAFLEMNRENVTVDTLQNRQRVKTMAMVEKKRHYAAQDENEQLKRKLRRVMSLKTAFQTVLSDTELQEAAVLLNEESLQIEMRTRHFNFGVFDVLERRMDNRFFEMEESFRLMQQPMATTDTNTIETNFVGAVEFVRLQLLPFPNDAVSTAMWAMITAGGFPDGEDSIVHRRSENVLAVNSHVTVRLESGSNIDIATSTVIKKFETAKGFAVLTEAISNWTGEDPHSGAWRHITQEGGCFAMCDYSSPGICQSRAMLRLDIDSQNGNYQQLACSSTIQEIVIPSFRELVDSRHQFVENAMFDFIRTKGAM</sequence>
<dbReference type="EMBL" id="NBNE01002626">
    <property type="protein sequence ID" value="OWZ09899.1"/>
    <property type="molecule type" value="Genomic_DNA"/>
</dbReference>
<evidence type="ECO:0000313" key="2">
    <source>
        <dbReference type="EMBL" id="OWZ09899.1"/>
    </source>
</evidence>
<feature type="region of interest" description="Disordered" evidence="1">
    <location>
        <begin position="1"/>
        <end position="46"/>
    </location>
</feature>
<keyword evidence="3" id="KW-1185">Reference proteome</keyword>
<gene>
    <name evidence="2" type="ORF">PHMEG_00017327</name>
</gene>
<reference evidence="3" key="1">
    <citation type="submission" date="2017-03" db="EMBL/GenBank/DDBJ databases">
        <title>Phytopthora megakarya and P. palmivora, two closely related causual agents of cacao black pod achieved similar genome size and gene model numbers by different mechanisms.</title>
        <authorList>
            <person name="Ali S."/>
            <person name="Shao J."/>
            <person name="Larry D.J."/>
            <person name="Kronmiller B."/>
            <person name="Shen D."/>
            <person name="Strem M.D."/>
            <person name="Melnick R.L."/>
            <person name="Guiltinan M.J."/>
            <person name="Tyler B.M."/>
            <person name="Meinhardt L.W."/>
            <person name="Bailey B.A."/>
        </authorList>
    </citation>
    <scope>NUCLEOTIDE SEQUENCE [LARGE SCALE GENOMIC DNA]</scope>
    <source>
        <strain evidence="3">zdho120</strain>
    </source>
</reference>
<organism evidence="2 3">
    <name type="scientific">Phytophthora megakarya</name>
    <dbReference type="NCBI Taxonomy" id="4795"/>
    <lineage>
        <taxon>Eukaryota</taxon>
        <taxon>Sar</taxon>
        <taxon>Stramenopiles</taxon>
        <taxon>Oomycota</taxon>
        <taxon>Peronosporomycetes</taxon>
        <taxon>Peronosporales</taxon>
        <taxon>Peronosporaceae</taxon>
        <taxon>Phytophthora</taxon>
    </lineage>
</organism>
<evidence type="ECO:0000256" key="1">
    <source>
        <dbReference type="SAM" id="MobiDB-lite"/>
    </source>
</evidence>
<comment type="caution">
    <text evidence="2">The sequence shown here is derived from an EMBL/GenBank/DDBJ whole genome shotgun (WGS) entry which is preliminary data.</text>
</comment>